<dbReference type="Pfam" id="PF02518">
    <property type="entry name" value="HATPase_c"/>
    <property type="match status" value="1"/>
</dbReference>
<comment type="catalytic activity">
    <reaction evidence="1">
        <text>ATP + protein L-histidine = ADP + protein N-phospho-L-histidine.</text>
        <dbReference type="EC" id="2.7.13.3"/>
    </reaction>
</comment>
<dbReference type="InterPro" id="IPR003594">
    <property type="entry name" value="HATPase_dom"/>
</dbReference>
<dbReference type="PROSITE" id="PS50109">
    <property type="entry name" value="HIS_KIN"/>
    <property type="match status" value="1"/>
</dbReference>
<dbReference type="SMART" id="SM00387">
    <property type="entry name" value="HATPase_c"/>
    <property type="match status" value="1"/>
</dbReference>
<evidence type="ECO:0000313" key="10">
    <source>
        <dbReference type="EMBL" id="MDL4839328.1"/>
    </source>
</evidence>
<dbReference type="GO" id="GO:0004673">
    <property type="term" value="F:protein histidine kinase activity"/>
    <property type="evidence" value="ECO:0007669"/>
    <property type="project" value="UniProtKB-EC"/>
</dbReference>
<evidence type="ECO:0000256" key="2">
    <source>
        <dbReference type="ARBA" id="ARBA00012438"/>
    </source>
</evidence>
<accession>A0ABT7L0H2</accession>
<keyword evidence="8" id="KW-0812">Transmembrane</keyword>
<dbReference type="InterPro" id="IPR050640">
    <property type="entry name" value="Bact_2-comp_sensor_kinase"/>
</dbReference>
<keyword evidence="8" id="KW-0472">Membrane</keyword>
<dbReference type="PRINTS" id="PR00344">
    <property type="entry name" value="BCTRLSENSOR"/>
</dbReference>
<dbReference type="PANTHER" id="PTHR34220:SF7">
    <property type="entry name" value="SENSOR HISTIDINE KINASE YPDA"/>
    <property type="match status" value="1"/>
</dbReference>
<name>A0ABT7L0H2_9BACI</name>
<dbReference type="InterPro" id="IPR004358">
    <property type="entry name" value="Sig_transdc_His_kin-like_C"/>
</dbReference>
<evidence type="ECO:0000256" key="8">
    <source>
        <dbReference type="SAM" id="Phobius"/>
    </source>
</evidence>
<dbReference type="RefSeq" id="WP_285930179.1">
    <property type="nucleotide sequence ID" value="NZ_JASTZU010000012.1"/>
</dbReference>
<keyword evidence="5 10" id="KW-0418">Kinase</keyword>
<evidence type="ECO:0000256" key="6">
    <source>
        <dbReference type="ARBA" id="ARBA00022840"/>
    </source>
</evidence>
<organism evidence="10 11">
    <name type="scientific">Aquibacillus rhizosphaerae</name>
    <dbReference type="NCBI Taxonomy" id="3051431"/>
    <lineage>
        <taxon>Bacteria</taxon>
        <taxon>Bacillati</taxon>
        <taxon>Bacillota</taxon>
        <taxon>Bacilli</taxon>
        <taxon>Bacillales</taxon>
        <taxon>Bacillaceae</taxon>
        <taxon>Aquibacillus</taxon>
    </lineage>
</organism>
<evidence type="ECO:0000256" key="1">
    <source>
        <dbReference type="ARBA" id="ARBA00000085"/>
    </source>
</evidence>
<keyword evidence="3 10" id="KW-0808">Transferase</keyword>
<evidence type="ECO:0000256" key="3">
    <source>
        <dbReference type="ARBA" id="ARBA00022679"/>
    </source>
</evidence>
<dbReference type="PANTHER" id="PTHR34220">
    <property type="entry name" value="SENSOR HISTIDINE KINASE YPDA"/>
    <property type="match status" value="1"/>
</dbReference>
<proteinExistence type="predicted"/>
<evidence type="ECO:0000313" key="11">
    <source>
        <dbReference type="Proteomes" id="UP001235343"/>
    </source>
</evidence>
<dbReference type="CDD" id="cd06225">
    <property type="entry name" value="HAMP"/>
    <property type="match status" value="1"/>
</dbReference>
<comment type="caution">
    <text evidence="10">The sequence shown here is derived from an EMBL/GenBank/DDBJ whole genome shotgun (WGS) entry which is preliminary data.</text>
</comment>
<keyword evidence="4" id="KW-0547">Nucleotide-binding</keyword>
<dbReference type="InterPro" id="IPR005467">
    <property type="entry name" value="His_kinase_dom"/>
</dbReference>
<reference evidence="10 11" key="1">
    <citation type="submission" date="2023-06" db="EMBL/GenBank/DDBJ databases">
        <title>Aquibacillus rhizosphaerae LR5S19.</title>
        <authorList>
            <person name="Sun J.-Q."/>
        </authorList>
    </citation>
    <scope>NUCLEOTIDE SEQUENCE [LARGE SCALE GENOMIC DNA]</scope>
    <source>
        <strain evidence="10 11">LR5S19</strain>
    </source>
</reference>
<keyword evidence="8" id="KW-1133">Transmembrane helix</keyword>
<evidence type="ECO:0000256" key="5">
    <source>
        <dbReference type="ARBA" id="ARBA00022777"/>
    </source>
</evidence>
<feature type="domain" description="Histidine kinase" evidence="9">
    <location>
        <begin position="478"/>
        <end position="581"/>
    </location>
</feature>
<dbReference type="InterPro" id="IPR036890">
    <property type="entry name" value="HATPase_C_sf"/>
</dbReference>
<keyword evidence="7" id="KW-0902">Two-component regulatory system</keyword>
<dbReference type="EMBL" id="JASTZU010000012">
    <property type="protein sequence ID" value="MDL4839328.1"/>
    <property type="molecule type" value="Genomic_DNA"/>
</dbReference>
<feature type="transmembrane region" description="Helical" evidence="8">
    <location>
        <begin position="20"/>
        <end position="41"/>
    </location>
</feature>
<dbReference type="Gene3D" id="6.10.340.10">
    <property type="match status" value="1"/>
</dbReference>
<dbReference type="Proteomes" id="UP001235343">
    <property type="component" value="Unassembled WGS sequence"/>
</dbReference>
<evidence type="ECO:0000256" key="7">
    <source>
        <dbReference type="ARBA" id="ARBA00023012"/>
    </source>
</evidence>
<dbReference type="InterPro" id="IPR010559">
    <property type="entry name" value="Sig_transdc_His_kin_internal"/>
</dbReference>
<dbReference type="SUPFAM" id="SSF55874">
    <property type="entry name" value="ATPase domain of HSP90 chaperone/DNA topoisomerase II/histidine kinase"/>
    <property type="match status" value="1"/>
</dbReference>
<dbReference type="Pfam" id="PF06580">
    <property type="entry name" value="His_kinase"/>
    <property type="match status" value="1"/>
</dbReference>
<gene>
    <name evidence="10" type="ORF">QQS35_02475</name>
</gene>
<keyword evidence="6" id="KW-0067">ATP-binding</keyword>
<evidence type="ECO:0000259" key="9">
    <source>
        <dbReference type="PROSITE" id="PS50109"/>
    </source>
</evidence>
<sequence>MLRKIKIFYSNLRIKYKMVLLTTFVLIGFSVGGLSILQYGFNTYNEEIYRQSAQSLRVSSNAVETELKKMERLSYEISTDLYVQHYLSQIKSSETEYDRFIIGNELRKRLLEIGALNKYVNSLQVYDLLGNEYATGNHMHLIEDKKLKEIKKKSSEQHGGLEWIFPDDTDTSLIAAREVRLYPKFTLEPIGMIVVRVNLEKMIADVSSNLNNKGTKLVIVNKENQQIYPNEKVLSNSYSRETTKGDKGYNLIEDNDEQYFVTYIPTEHTEWTYMIVTPYGSLFEAISSVRRAILTVYISLSFIMIFLGMRFIGGITGPIESLNKKMKKVQTGDFNGFNNDNERLPMDESGQMHDNFKTMMDHINYLIAENYKKQLVIKDAEFKTLQAQVNPHFLYNTLESINWAAKVDGHKQISRMAESLGYILRSSINMKESLITLQEELEIVENYITIQGYRFEERLVYRTDIPEHILTNKFPKFILQPLVENAIRYGLQQIIGTCTITIYGRIVDNKIMITVEDNGPGMNKNYIKKIYTGDYKPKGTGIGLKNIEERIKILFGEPYGIKVESKELQGTKVHIILPYEGVNDHVQSIVGR</sequence>
<keyword evidence="11" id="KW-1185">Reference proteome</keyword>
<evidence type="ECO:0000256" key="4">
    <source>
        <dbReference type="ARBA" id="ARBA00022741"/>
    </source>
</evidence>
<feature type="transmembrane region" description="Helical" evidence="8">
    <location>
        <begin position="296"/>
        <end position="319"/>
    </location>
</feature>
<protein>
    <recommendedName>
        <fullName evidence="2">histidine kinase</fullName>
        <ecNumber evidence="2">2.7.13.3</ecNumber>
    </recommendedName>
</protein>
<dbReference type="Gene3D" id="3.30.565.10">
    <property type="entry name" value="Histidine kinase-like ATPase, C-terminal domain"/>
    <property type="match status" value="1"/>
</dbReference>
<dbReference type="EC" id="2.7.13.3" evidence="2"/>